<feature type="transmembrane region" description="Helical" evidence="1">
    <location>
        <begin position="67"/>
        <end position="84"/>
    </location>
</feature>
<organism evidence="2 3">
    <name type="scientific">Ohtaekwangia kribbensis</name>
    <dbReference type="NCBI Taxonomy" id="688913"/>
    <lineage>
        <taxon>Bacteria</taxon>
        <taxon>Pseudomonadati</taxon>
        <taxon>Bacteroidota</taxon>
        <taxon>Cytophagia</taxon>
        <taxon>Cytophagales</taxon>
        <taxon>Fulvivirgaceae</taxon>
        <taxon>Ohtaekwangia</taxon>
    </lineage>
</organism>
<comment type="caution">
    <text evidence="2">The sequence shown here is derived from an EMBL/GenBank/DDBJ whole genome shotgun (WGS) entry which is preliminary data.</text>
</comment>
<keyword evidence="1" id="KW-0472">Membrane</keyword>
<gene>
    <name evidence="2" type="ORF">ACFQ21_07570</name>
</gene>
<evidence type="ECO:0000256" key="1">
    <source>
        <dbReference type="SAM" id="Phobius"/>
    </source>
</evidence>
<protein>
    <recommendedName>
        <fullName evidence="4">YhhN-like protein</fullName>
    </recommendedName>
</protein>
<evidence type="ECO:0000313" key="3">
    <source>
        <dbReference type="Proteomes" id="UP001597112"/>
    </source>
</evidence>
<feature type="transmembrane region" description="Helical" evidence="1">
    <location>
        <begin position="36"/>
        <end position="61"/>
    </location>
</feature>
<keyword evidence="3" id="KW-1185">Reference proteome</keyword>
<dbReference type="EMBL" id="JBHTKA010000001">
    <property type="protein sequence ID" value="MFD0999160.1"/>
    <property type="molecule type" value="Genomic_DNA"/>
</dbReference>
<dbReference type="RefSeq" id="WP_377577113.1">
    <property type="nucleotide sequence ID" value="NZ_JBHTKA010000001.1"/>
</dbReference>
<accession>A0ABW3JYV2</accession>
<feature type="transmembrane region" description="Helical" evidence="1">
    <location>
        <begin position="199"/>
        <end position="217"/>
    </location>
</feature>
<evidence type="ECO:0000313" key="2">
    <source>
        <dbReference type="EMBL" id="MFD0999160.1"/>
    </source>
</evidence>
<evidence type="ECO:0008006" key="4">
    <source>
        <dbReference type="Google" id="ProtNLM"/>
    </source>
</evidence>
<keyword evidence="1" id="KW-0812">Transmembrane</keyword>
<feature type="transmembrane region" description="Helical" evidence="1">
    <location>
        <begin position="125"/>
        <end position="145"/>
    </location>
</feature>
<reference evidence="3" key="1">
    <citation type="journal article" date="2019" name="Int. J. Syst. Evol. Microbiol.">
        <title>The Global Catalogue of Microorganisms (GCM) 10K type strain sequencing project: providing services to taxonomists for standard genome sequencing and annotation.</title>
        <authorList>
            <consortium name="The Broad Institute Genomics Platform"/>
            <consortium name="The Broad Institute Genome Sequencing Center for Infectious Disease"/>
            <person name="Wu L."/>
            <person name="Ma J."/>
        </authorList>
    </citation>
    <scope>NUCLEOTIDE SEQUENCE [LARGE SCALE GENOMIC DNA]</scope>
    <source>
        <strain evidence="3">CCUG 58938</strain>
    </source>
</reference>
<sequence length="225" mass="25911">MDLETFRILRDISVYSILIPLAVFIFARNRKKLPTGIWLLGALLLASGLSDMLCLLLYKYFGINPNTIVSIYLCVQFILLSSIYRTAFSVPSYKKIISVTGVLFAIFAVINLFFIQGVTGFNTNLFTISSIVFVLYSIFYFYRLIRELPEPFIERMYMFWINTAVFIYFGLNLFLFVTVDRLILKADNQFLLSWGLHNGSNALKNVIFTIALYVSSLDKKMLDNL</sequence>
<feature type="transmembrane region" description="Helical" evidence="1">
    <location>
        <begin position="157"/>
        <end position="179"/>
    </location>
</feature>
<feature type="transmembrane region" description="Helical" evidence="1">
    <location>
        <begin position="96"/>
        <end position="119"/>
    </location>
</feature>
<keyword evidence="1" id="KW-1133">Transmembrane helix</keyword>
<dbReference type="Proteomes" id="UP001597112">
    <property type="component" value="Unassembled WGS sequence"/>
</dbReference>
<proteinExistence type="predicted"/>
<name>A0ABW3JYV2_9BACT</name>